<keyword evidence="1" id="KW-0732">Signal</keyword>
<dbReference type="CDD" id="cd14797">
    <property type="entry name" value="DUF302"/>
    <property type="match status" value="1"/>
</dbReference>
<dbReference type="InterPro" id="IPR005180">
    <property type="entry name" value="DUF302"/>
</dbReference>
<feature type="signal peptide" evidence="1">
    <location>
        <begin position="1"/>
        <end position="21"/>
    </location>
</feature>
<organism evidence="3">
    <name type="scientific">Serratia marcescens SM39</name>
    <dbReference type="NCBI Taxonomy" id="1334564"/>
    <lineage>
        <taxon>Bacteria</taxon>
        <taxon>Pseudomonadati</taxon>
        <taxon>Pseudomonadota</taxon>
        <taxon>Gammaproteobacteria</taxon>
        <taxon>Enterobacterales</taxon>
        <taxon>Yersiniaceae</taxon>
        <taxon>Serratia</taxon>
    </lineage>
</organism>
<reference evidence="3" key="1">
    <citation type="journal article" date="2014" name="Genome Biol. Evol.">
        <title>Genome evolution and plasticity of Serratia marcescens, an important multidrug-resistant nosocomial pathogen.</title>
        <authorList>
            <person name="Iguchi A."/>
            <person name="Nagaya Y."/>
            <person name="Pradel E."/>
            <person name="Ooka T."/>
            <person name="Ogura Y."/>
            <person name="Katsura K."/>
            <person name="Kurokawa K."/>
            <person name="Oshima K."/>
            <person name="Hattori M."/>
            <person name="Parkhill J."/>
            <person name="Sebaihia M."/>
            <person name="Coulthurst S.J."/>
            <person name="Gotoh N."/>
            <person name="Thomson N.R."/>
            <person name="Ewbank J.J."/>
            <person name="Hayashi T."/>
        </authorList>
    </citation>
    <scope>NUCLEOTIDE SEQUENCE</scope>
    <source>
        <strain evidence="3">SM39</strain>
    </source>
</reference>
<dbReference type="EMBL" id="AP013063">
    <property type="protein sequence ID" value="BAO34501.1"/>
    <property type="molecule type" value="Genomic_DNA"/>
</dbReference>
<dbReference type="Pfam" id="PF03625">
    <property type="entry name" value="DUF302"/>
    <property type="match status" value="1"/>
</dbReference>
<dbReference type="PROSITE" id="PS51257">
    <property type="entry name" value="PROKAR_LIPOPROTEIN"/>
    <property type="match status" value="1"/>
</dbReference>
<dbReference type="SUPFAM" id="SSF103247">
    <property type="entry name" value="TT1751-like"/>
    <property type="match status" value="1"/>
</dbReference>
<dbReference type="PANTHER" id="PTHR38342:SF2">
    <property type="entry name" value="INNER MEMBRANE OR EXPORTED"/>
    <property type="match status" value="1"/>
</dbReference>
<feature type="domain" description="DUF302" evidence="2">
    <location>
        <begin position="60"/>
        <end position="120"/>
    </location>
</feature>
<evidence type="ECO:0000259" key="2">
    <source>
        <dbReference type="Pfam" id="PF03625"/>
    </source>
</evidence>
<dbReference type="KEGG" id="smar:SM39_2499"/>
<dbReference type="PANTHER" id="PTHR38342">
    <property type="entry name" value="SLR5037 PROTEIN"/>
    <property type="match status" value="1"/>
</dbReference>
<dbReference type="AlphaFoldDB" id="A0AAT9F2R9"/>
<proteinExistence type="predicted"/>
<protein>
    <recommendedName>
        <fullName evidence="2">DUF302 domain-containing protein</fullName>
    </recommendedName>
</protein>
<dbReference type="Gene3D" id="3.30.310.70">
    <property type="entry name" value="TT1751-like domain"/>
    <property type="match status" value="1"/>
</dbReference>
<accession>A0AAT9F2R9</accession>
<sequence>MSVMNRAVAGSLMMLACSAVAEGTMGQETRTVESAYAYQQTRQRIISTAEQKGVTLFAEFDHAKAAREHHLAMPPTTVLVLGNPLAGTPLMLARPALALDLPFRVLIAQDERGKTQVSYHPAESLKRSAGADERQIAALRPLERLVEAAIR</sequence>
<evidence type="ECO:0000313" key="3">
    <source>
        <dbReference type="EMBL" id="BAO34501.1"/>
    </source>
</evidence>
<evidence type="ECO:0000256" key="1">
    <source>
        <dbReference type="SAM" id="SignalP"/>
    </source>
</evidence>
<dbReference type="InterPro" id="IPR035923">
    <property type="entry name" value="TT1751-like_sf"/>
</dbReference>
<feature type="chain" id="PRO_5043534980" description="DUF302 domain-containing protein" evidence="1">
    <location>
        <begin position="22"/>
        <end position="151"/>
    </location>
</feature>
<gene>
    <name evidence="3" type="ORF">SM39_2499</name>
</gene>
<name>A0AAT9F2R9_SERMA</name>